<sequence>MNQKHKIIYSLDVLPIMNNRWNMGDKLKETIYMTALSILYSHLWYDEIELYVDEIGFKFLYMLPCAVTKVQNDNRIELWMKSKINAMEVQTEPFVHIDTDIFIKKKIDFSFDDVIVERREDTYEVHYKKQVELFTKYTHNLPYWHSNLGYSYNCGIFGFNDLKLRDEFIKSYYDLEKIYIENQKSFTVLKQEGYETCILIEQYTLASLLNYKNNNPTILLKGENITEQGKHADSIGYSHFFGMKKYEKYVVDEIELRLSRIFPFWYKQIKNTLEQEGVKANSPQFVY</sequence>
<dbReference type="Proteomes" id="UP000251561">
    <property type="component" value="Chromosome"/>
</dbReference>
<evidence type="ECO:0000313" key="2">
    <source>
        <dbReference type="EMBL" id="AXB57639.1"/>
    </source>
</evidence>
<organism evidence="2 3">
    <name type="scientific">Flavobacterium fluviale</name>
    <dbReference type="NCBI Taxonomy" id="2249356"/>
    <lineage>
        <taxon>Bacteria</taxon>
        <taxon>Pseudomonadati</taxon>
        <taxon>Bacteroidota</taxon>
        <taxon>Flavobacteriia</taxon>
        <taxon>Flavobacteriales</taxon>
        <taxon>Flavobacteriaceae</taxon>
        <taxon>Flavobacterium</taxon>
    </lineage>
</organism>
<dbReference type="KEGG" id="ffl:HYN86_13955"/>
<dbReference type="OrthoDB" id="771064at2"/>
<evidence type="ECO:0000313" key="3">
    <source>
        <dbReference type="Proteomes" id="UP000251561"/>
    </source>
</evidence>
<reference evidence="2 3" key="1">
    <citation type="submission" date="2018-06" db="EMBL/GenBank/DDBJ databases">
        <title>Genome sequencing of Flavobacterium.</title>
        <authorList>
            <person name="Baek M.-G."/>
            <person name="Yi H."/>
        </authorList>
    </citation>
    <scope>NUCLEOTIDE SEQUENCE [LARGE SCALE GENOMIC DNA]</scope>
    <source>
        <strain evidence="2 3">HYN0086</strain>
    </source>
</reference>
<gene>
    <name evidence="2" type="ORF">HYN86_13955</name>
</gene>
<accession>A0A344LUP7</accession>
<keyword evidence="3" id="KW-1185">Reference proteome</keyword>
<dbReference type="EMBL" id="CP030261">
    <property type="protein sequence ID" value="AXB57639.1"/>
    <property type="molecule type" value="Genomic_DNA"/>
</dbReference>
<evidence type="ECO:0000259" key="1">
    <source>
        <dbReference type="Pfam" id="PF20508"/>
    </source>
</evidence>
<dbReference type="Pfam" id="PF20508">
    <property type="entry name" value="DUF6734"/>
    <property type="match status" value="1"/>
</dbReference>
<dbReference type="InterPro" id="IPR046621">
    <property type="entry name" value="DUF6734"/>
</dbReference>
<protein>
    <recommendedName>
        <fullName evidence="1">DUF6734 domain-containing protein</fullName>
    </recommendedName>
</protein>
<dbReference type="AlphaFoldDB" id="A0A344LUP7"/>
<dbReference type="RefSeq" id="WP_113678586.1">
    <property type="nucleotide sequence ID" value="NZ_CP030261.1"/>
</dbReference>
<feature type="domain" description="DUF6734" evidence="1">
    <location>
        <begin position="32"/>
        <end position="270"/>
    </location>
</feature>
<proteinExistence type="predicted"/>
<name>A0A344LUP7_9FLAO</name>